<protein>
    <recommendedName>
        <fullName evidence="7">Sulfotransferase</fullName>
    </recommendedName>
</protein>
<gene>
    <name evidence="5" type="ORF">D9Q98_006652</name>
</gene>
<feature type="binding site" evidence="3">
    <location>
        <position position="307"/>
    </location>
    <ligand>
        <name>3'-phosphoadenylyl sulfate</name>
        <dbReference type="ChEBI" id="CHEBI:58339"/>
    </ligand>
</feature>
<keyword evidence="6" id="KW-1185">Reference proteome</keyword>
<proteinExistence type="predicted"/>
<name>A0A9D4TKS9_CHLVU</name>
<comment type="caution">
    <text evidence="5">The sequence shown here is derived from an EMBL/GenBank/DDBJ whole genome shotgun (WGS) entry which is preliminary data.</text>
</comment>
<dbReference type="OrthoDB" id="411451at2759"/>
<dbReference type="Pfam" id="PF13469">
    <property type="entry name" value="Sulfotransfer_3"/>
    <property type="match status" value="1"/>
</dbReference>
<dbReference type="EMBL" id="SIDB01000009">
    <property type="protein sequence ID" value="KAI3428273.1"/>
    <property type="molecule type" value="Genomic_DNA"/>
</dbReference>
<sequence length="496" mass="55384">MAGKQSSLILCQIASKPSATLAKTDRTQDAAGGGSAGSPSTRHMTPNKLPSFDQFLETRVSKWHWPLLMLMGTFLVLASQLVPREELTKGKLRTKVMAAVGSEAVEQPAAEKQQVPVVQQVVLPEGPPEALDSQLAGCRTLKTDPIPVVDTAASLRVLETHTPEQRQQAENFTAAVAACSDFACLRQANQLPRAPGQFRFPHFFVIGFPKCATTSIYCHLIQHPQVQHPKEKESHLLTGQCTSPGLECSAEAQQHYVVDILNLAEAAQAKMTKAAFEGSTHYVMEADWFAEQLLATMPWLKVVVSLRDPISQAIAMHLHNVGHGRPSNCTVEANETSIYHCIRRSLKDKSRYAPKIQKWMEHFPRDQLHILQASSSRAYENLTKQEAMAAQLQGLKGFLNMDQMLPSSELPLTNYKHQRGNDDTLGRYWTLKRWEIEHLVEIARNSTQDLVQLLGQYNYAGEQAQAEWMQNWEDVWQDNLSRCEEGRSAPCKVVVS</sequence>
<dbReference type="PANTHER" id="PTHR10605:SF56">
    <property type="entry name" value="BIFUNCTIONAL HEPARAN SULFATE N-DEACETYLASE_N-SULFOTRANSFERASE"/>
    <property type="match status" value="1"/>
</dbReference>
<dbReference type="GO" id="GO:0008146">
    <property type="term" value="F:sulfotransferase activity"/>
    <property type="evidence" value="ECO:0007669"/>
    <property type="project" value="InterPro"/>
</dbReference>
<feature type="active site" description="For sulfotransferase activity" evidence="2">
    <location>
        <position position="210"/>
    </location>
</feature>
<dbReference type="Proteomes" id="UP001055712">
    <property type="component" value="Unassembled WGS sequence"/>
</dbReference>
<dbReference type="SUPFAM" id="SSF52540">
    <property type="entry name" value="P-loop containing nucleoside triphosphate hydrolases"/>
    <property type="match status" value="1"/>
</dbReference>
<feature type="region of interest" description="Disordered" evidence="4">
    <location>
        <begin position="20"/>
        <end position="47"/>
    </location>
</feature>
<evidence type="ECO:0008006" key="7">
    <source>
        <dbReference type="Google" id="ProtNLM"/>
    </source>
</evidence>
<evidence type="ECO:0000256" key="3">
    <source>
        <dbReference type="PIRSR" id="PIRSR637359-2"/>
    </source>
</evidence>
<evidence type="ECO:0000313" key="5">
    <source>
        <dbReference type="EMBL" id="KAI3428273.1"/>
    </source>
</evidence>
<dbReference type="InterPro" id="IPR027417">
    <property type="entry name" value="P-loop_NTPase"/>
</dbReference>
<dbReference type="InterPro" id="IPR037359">
    <property type="entry name" value="NST/OST"/>
</dbReference>
<evidence type="ECO:0000256" key="4">
    <source>
        <dbReference type="SAM" id="MobiDB-lite"/>
    </source>
</evidence>
<organism evidence="5 6">
    <name type="scientific">Chlorella vulgaris</name>
    <name type="common">Green alga</name>
    <dbReference type="NCBI Taxonomy" id="3077"/>
    <lineage>
        <taxon>Eukaryota</taxon>
        <taxon>Viridiplantae</taxon>
        <taxon>Chlorophyta</taxon>
        <taxon>core chlorophytes</taxon>
        <taxon>Trebouxiophyceae</taxon>
        <taxon>Chlorellales</taxon>
        <taxon>Chlorellaceae</taxon>
        <taxon>Chlorella clade</taxon>
        <taxon>Chlorella</taxon>
    </lineage>
</organism>
<dbReference type="PANTHER" id="PTHR10605">
    <property type="entry name" value="HEPARAN SULFATE SULFOTRANSFERASE"/>
    <property type="match status" value="1"/>
</dbReference>
<dbReference type="Gene3D" id="3.40.50.300">
    <property type="entry name" value="P-loop containing nucleotide triphosphate hydrolases"/>
    <property type="match status" value="1"/>
</dbReference>
<evidence type="ECO:0000256" key="1">
    <source>
        <dbReference type="ARBA" id="ARBA00022679"/>
    </source>
</evidence>
<reference evidence="5" key="2">
    <citation type="submission" date="2020-11" db="EMBL/GenBank/DDBJ databases">
        <authorList>
            <person name="Cecchin M."/>
            <person name="Marcolungo L."/>
            <person name="Rossato M."/>
            <person name="Girolomoni L."/>
            <person name="Cosentino E."/>
            <person name="Cuine S."/>
            <person name="Li-Beisson Y."/>
            <person name="Delledonne M."/>
            <person name="Ballottari M."/>
        </authorList>
    </citation>
    <scope>NUCLEOTIDE SEQUENCE</scope>
    <source>
        <strain evidence="5">211/11P</strain>
        <tissue evidence="5">Whole cell</tissue>
    </source>
</reference>
<evidence type="ECO:0000313" key="6">
    <source>
        <dbReference type="Proteomes" id="UP001055712"/>
    </source>
</evidence>
<accession>A0A9D4TKS9</accession>
<evidence type="ECO:0000256" key="2">
    <source>
        <dbReference type="PIRSR" id="PIRSR637359-1"/>
    </source>
</evidence>
<reference evidence="5" key="1">
    <citation type="journal article" date="2019" name="Plant J.">
        <title>Chlorella vulgaris genome assembly and annotation reveals the molecular basis for metabolic acclimation to high light conditions.</title>
        <authorList>
            <person name="Cecchin M."/>
            <person name="Marcolungo L."/>
            <person name="Rossato M."/>
            <person name="Girolomoni L."/>
            <person name="Cosentino E."/>
            <person name="Cuine S."/>
            <person name="Li-Beisson Y."/>
            <person name="Delledonne M."/>
            <person name="Ballottari M."/>
        </authorList>
    </citation>
    <scope>NUCLEOTIDE SEQUENCE</scope>
    <source>
        <strain evidence="5">211/11P</strain>
    </source>
</reference>
<dbReference type="AlphaFoldDB" id="A0A9D4TKS9"/>
<keyword evidence="1" id="KW-0808">Transferase</keyword>